<comment type="caution">
    <text evidence="4">The sequence shown here is derived from an EMBL/GenBank/DDBJ whole genome shotgun (WGS) entry which is preliminary data.</text>
</comment>
<dbReference type="CDD" id="cd00167">
    <property type="entry name" value="SANT"/>
    <property type="match status" value="1"/>
</dbReference>
<reference evidence="4 5" key="1">
    <citation type="journal article" date="2019" name="Front. Genet.">
        <title>Whole-Genome Sequencing of the Opportunistic Yeast Pathogen Candida inconspicua Uncovers Its Hybrid Origin.</title>
        <authorList>
            <person name="Mixao V."/>
            <person name="Hansen A.P."/>
            <person name="Saus E."/>
            <person name="Boekhout T."/>
            <person name="Lass-Florl C."/>
            <person name="Gabaldon T."/>
        </authorList>
    </citation>
    <scope>NUCLEOTIDE SEQUENCE [LARGE SCALE GENOMIC DNA]</scope>
    <source>
        <strain evidence="4 5">CBS 180</strain>
    </source>
</reference>
<dbReference type="PROSITE" id="PS51294">
    <property type="entry name" value="HTH_MYB"/>
    <property type="match status" value="1"/>
</dbReference>
<feature type="region of interest" description="Disordered" evidence="1">
    <location>
        <begin position="62"/>
        <end position="91"/>
    </location>
</feature>
<dbReference type="SMART" id="SM00717">
    <property type="entry name" value="SANT"/>
    <property type="match status" value="1"/>
</dbReference>
<name>A0A4T0X6P7_9ASCO</name>
<dbReference type="OrthoDB" id="2143914at2759"/>
<accession>A0A4T0X6P7</accession>
<proteinExistence type="predicted"/>
<feature type="region of interest" description="Disordered" evidence="1">
    <location>
        <begin position="108"/>
        <end position="129"/>
    </location>
</feature>
<dbReference type="SUPFAM" id="SSF46689">
    <property type="entry name" value="Homeodomain-like"/>
    <property type="match status" value="1"/>
</dbReference>
<dbReference type="Pfam" id="PF13921">
    <property type="entry name" value="Myb_DNA-bind_6"/>
    <property type="match status" value="1"/>
</dbReference>
<evidence type="ECO:0000256" key="1">
    <source>
        <dbReference type="SAM" id="MobiDB-lite"/>
    </source>
</evidence>
<dbReference type="EMBL" id="SELW01000041">
    <property type="protein sequence ID" value="TID31149.1"/>
    <property type="molecule type" value="Genomic_DNA"/>
</dbReference>
<gene>
    <name evidence="4" type="ORF">CANINC_000257</name>
</gene>
<evidence type="ECO:0000259" key="3">
    <source>
        <dbReference type="PROSITE" id="PS51294"/>
    </source>
</evidence>
<organism evidence="4 5">
    <name type="scientific">Pichia inconspicua</name>
    <dbReference type="NCBI Taxonomy" id="52247"/>
    <lineage>
        <taxon>Eukaryota</taxon>
        <taxon>Fungi</taxon>
        <taxon>Dikarya</taxon>
        <taxon>Ascomycota</taxon>
        <taxon>Saccharomycotina</taxon>
        <taxon>Pichiomycetes</taxon>
        <taxon>Pichiales</taxon>
        <taxon>Pichiaceae</taxon>
        <taxon>Pichia</taxon>
    </lineage>
</organism>
<feature type="compositionally biased region" description="Low complexity" evidence="1">
    <location>
        <begin position="112"/>
        <end position="129"/>
    </location>
</feature>
<sequence>MSSPESKLKTSPQSWDDSDDELLIRLKEVEHLGWKQIANYFNNRTSNACQFRWRRLKSGQLKKTGRAKRFGLDRTPTNSADEHSYTSESESITSQRIANYINSHPTNTKQFSSANANATTTTTTNSSWTSQEDTLILSHKVKGLTIMELLILLPNRTGKEIEERIKFLEQKKISVGSMITDTNNNSSDIDRDLSNSRNSSSSSIATVSSFNIGSNNIPVPTLLPNLGVPNLPSTTSITSKYPQQYHYPTHFQPQSQYINQNQSITLPPLQNITNVNNGSLHNNNRNLGSITTPIFKYGDNSQRDQRLPSLSQVYSFISQ</sequence>
<protein>
    <submittedName>
        <fullName evidence="4">Uncharacterized protein</fullName>
    </submittedName>
</protein>
<dbReference type="STRING" id="52247.A0A4T0X6P7"/>
<evidence type="ECO:0000313" key="5">
    <source>
        <dbReference type="Proteomes" id="UP000307173"/>
    </source>
</evidence>
<feature type="domain" description="Myb-like" evidence="2">
    <location>
        <begin position="7"/>
        <end position="57"/>
    </location>
</feature>
<dbReference type="Gene3D" id="1.10.10.60">
    <property type="entry name" value="Homeodomain-like"/>
    <property type="match status" value="1"/>
</dbReference>
<feature type="region of interest" description="Disordered" evidence="1">
    <location>
        <begin position="179"/>
        <end position="200"/>
    </location>
</feature>
<evidence type="ECO:0000313" key="4">
    <source>
        <dbReference type="EMBL" id="TID31149.1"/>
    </source>
</evidence>
<dbReference type="Proteomes" id="UP000307173">
    <property type="component" value="Unassembled WGS sequence"/>
</dbReference>
<dbReference type="AlphaFoldDB" id="A0A4T0X6P7"/>
<dbReference type="PROSITE" id="PS50090">
    <property type="entry name" value="MYB_LIKE"/>
    <property type="match status" value="1"/>
</dbReference>
<evidence type="ECO:0000259" key="2">
    <source>
        <dbReference type="PROSITE" id="PS50090"/>
    </source>
</evidence>
<dbReference type="InterPro" id="IPR009057">
    <property type="entry name" value="Homeodomain-like_sf"/>
</dbReference>
<keyword evidence="5" id="KW-1185">Reference proteome</keyword>
<dbReference type="InterPro" id="IPR001005">
    <property type="entry name" value="SANT/Myb"/>
</dbReference>
<dbReference type="InterPro" id="IPR017930">
    <property type="entry name" value="Myb_dom"/>
</dbReference>
<feature type="domain" description="HTH myb-type" evidence="3">
    <location>
        <begin position="13"/>
        <end position="61"/>
    </location>
</feature>